<organism evidence="17 18">
    <name type="scientific">Cairina moschata</name>
    <name type="common">Muscovy duck</name>
    <dbReference type="NCBI Taxonomy" id="8855"/>
    <lineage>
        <taxon>Eukaryota</taxon>
        <taxon>Metazoa</taxon>
        <taxon>Chordata</taxon>
        <taxon>Craniata</taxon>
        <taxon>Vertebrata</taxon>
        <taxon>Euteleostomi</taxon>
        <taxon>Archelosauria</taxon>
        <taxon>Archosauria</taxon>
        <taxon>Dinosauria</taxon>
        <taxon>Saurischia</taxon>
        <taxon>Theropoda</taxon>
        <taxon>Coelurosauria</taxon>
        <taxon>Aves</taxon>
        <taxon>Neognathae</taxon>
        <taxon>Galloanserae</taxon>
        <taxon>Anseriformes</taxon>
        <taxon>Anatidae</taxon>
        <taxon>Anatinae</taxon>
        <taxon>Cairina</taxon>
    </lineage>
</organism>
<evidence type="ECO:0000256" key="6">
    <source>
        <dbReference type="ARBA" id="ARBA00022729"/>
    </source>
</evidence>
<evidence type="ECO:0000256" key="9">
    <source>
        <dbReference type="ARBA" id="ARBA00023157"/>
    </source>
</evidence>
<dbReference type="FunFam" id="2.60.40.10:FF:000193">
    <property type="entry name" value="Myelin protein zero-like 1 like"/>
    <property type="match status" value="1"/>
</dbReference>
<dbReference type="Pfam" id="PF10570">
    <property type="entry name" value="Myelin-PO_C"/>
    <property type="match status" value="1"/>
</dbReference>
<feature type="transmembrane region" description="Helical" evidence="15">
    <location>
        <begin position="362"/>
        <end position="391"/>
    </location>
</feature>
<dbReference type="InterPro" id="IPR013783">
    <property type="entry name" value="Ig-like_fold"/>
</dbReference>
<dbReference type="Proteomes" id="UP000694556">
    <property type="component" value="Chromosome 26"/>
</dbReference>
<reference evidence="17" key="2">
    <citation type="submission" date="2025-08" db="UniProtKB">
        <authorList>
            <consortium name="Ensembl"/>
        </authorList>
    </citation>
    <scope>IDENTIFICATION</scope>
</reference>
<evidence type="ECO:0000256" key="1">
    <source>
        <dbReference type="ARBA" id="ARBA00004251"/>
    </source>
</evidence>
<accession>A0A8C3CQR1</accession>
<feature type="compositionally biased region" description="Basic and acidic residues" evidence="14">
    <location>
        <begin position="38"/>
        <end position="69"/>
    </location>
</feature>
<dbReference type="PANTHER" id="PTHR13869:SF7">
    <property type="entry name" value="MYELIN PROTEIN P0"/>
    <property type="match status" value="1"/>
</dbReference>
<dbReference type="GO" id="GO:0005886">
    <property type="term" value="C:plasma membrane"/>
    <property type="evidence" value="ECO:0007669"/>
    <property type="project" value="UniProtKB-SubCell"/>
</dbReference>
<evidence type="ECO:0000256" key="15">
    <source>
        <dbReference type="SAM" id="Phobius"/>
    </source>
</evidence>
<feature type="compositionally biased region" description="Basic residues" evidence="14">
    <location>
        <begin position="107"/>
        <end position="120"/>
    </location>
</feature>
<dbReference type="GO" id="GO:0042552">
    <property type="term" value="P:myelination"/>
    <property type="evidence" value="ECO:0007669"/>
    <property type="project" value="TreeGrafter"/>
</dbReference>
<feature type="region of interest" description="Disordered" evidence="14">
    <location>
        <begin position="450"/>
        <end position="498"/>
    </location>
</feature>
<dbReference type="InterPro" id="IPR000920">
    <property type="entry name" value="Myelin_P0-rel"/>
</dbReference>
<protein>
    <recommendedName>
        <fullName evidence="3">Myelin protein P0</fullName>
    </recommendedName>
    <alternativeName>
        <fullName evidence="13">Myelin peripheral protein</fullName>
    </alternativeName>
    <alternativeName>
        <fullName evidence="12">Myelin protein zero</fullName>
    </alternativeName>
</protein>
<dbReference type="InterPro" id="IPR036179">
    <property type="entry name" value="Ig-like_dom_sf"/>
</dbReference>
<feature type="region of interest" description="Disordered" evidence="14">
    <location>
        <begin position="408"/>
        <end position="436"/>
    </location>
</feature>
<keyword evidence="10" id="KW-0325">Glycoprotein</keyword>
<keyword evidence="18" id="KW-1185">Reference proteome</keyword>
<keyword evidence="6" id="KW-0732">Signal</keyword>
<reference evidence="17" key="3">
    <citation type="submission" date="2025-09" db="UniProtKB">
        <authorList>
            <consortium name="Ensembl"/>
        </authorList>
    </citation>
    <scope>IDENTIFICATION</scope>
</reference>
<dbReference type="SMART" id="SM00409">
    <property type="entry name" value="IG"/>
    <property type="match status" value="1"/>
</dbReference>
<feature type="compositionally biased region" description="Basic and acidic residues" evidence="14">
    <location>
        <begin position="408"/>
        <end position="419"/>
    </location>
</feature>
<evidence type="ECO:0000256" key="10">
    <source>
        <dbReference type="ARBA" id="ARBA00023180"/>
    </source>
</evidence>
<evidence type="ECO:0000256" key="5">
    <source>
        <dbReference type="ARBA" id="ARBA00022692"/>
    </source>
</evidence>
<feature type="compositionally biased region" description="Pro residues" evidence="14">
    <location>
        <begin position="456"/>
        <end position="466"/>
    </location>
</feature>
<keyword evidence="9" id="KW-1015">Disulfide bond</keyword>
<evidence type="ECO:0000259" key="16">
    <source>
        <dbReference type="PROSITE" id="PS50835"/>
    </source>
</evidence>
<feature type="domain" description="Ig-like" evidence="16">
    <location>
        <begin position="234"/>
        <end position="351"/>
    </location>
</feature>
<evidence type="ECO:0000256" key="11">
    <source>
        <dbReference type="ARBA" id="ARBA00023319"/>
    </source>
</evidence>
<comment type="subcellular location">
    <subcellularLocation>
        <location evidence="1">Cell membrane</location>
        <topology evidence="1">Single-pass type I membrane protein</topology>
    </subcellularLocation>
</comment>
<dbReference type="SMART" id="SM00406">
    <property type="entry name" value="IGv"/>
    <property type="match status" value="1"/>
</dbReference>
<feature type="compositionally biased region" description="Basic residues" evidence="14">
    <location>
        <begin position="476"/>
        <end position="485"/>
    </location>
</feature>
<evidence type="ECO:0000256" key="2">
    <source>
        <dbReference type="ARBA" id="ARBA00007180"/>
    </source>
</evidence>
<feature type="compositionally biased region" description="Basic residues" evidence="14">
    <location>
        <begin position="1"/>
        <end position="11"/>
    </location>
</feature>
<feature type="compositionally biased region" description="Low complexity" evidence="14">
    <location>
        <begin position="489"/>
        <end position="498"/>
    </location>
</feature>
<dbReference type="CDD" id="cd05879">
    <property type="entry name" value="IgV_P0"/>
    <property type="match status" value="1"/>
</dbReference>
<evidence type="ECO:0000256" key="8">
    <source>
        <dbReference type="ARBA" id="ARBA00023136"/>
    </source>
</evidence>
<feature type="region of interest" description="Disordered" evidence="14">
    <location>
        <begin position="1"/>
        <end position="127"/>
    </location>
</feature>
<evidence type="ECO:0000313" key="18">
    <source>
        <dbReference type="Proteomes" id="UP000694556"/>
    </source>
</evidence>
<dbReference type="InterPro" id="IPR047014">
    <property type="entry name" value="Myelin_P0_Ig-like"/>
</dbReference>
<evidence type="ECO:0000313" key="17">
    <source>
        <dbReference type="Ensembl" id="ENSCMMP00000023035.1"/>
    </source>
</evidence>
<evidence type="ECO:0000256" key="13">
    <source>
        <dbReference type="ARBA" id="ARBA00032781"/>
    </source>
</evidence>
<evidence type="ECO:0000256" key="3">
    <source>
        <dbReference type="ARBA" id="ARBA00020871"/>
    </source>
</evidence>
<dbReference type="Gene3D" id="2.60.40.10">
    <property type="entry name" value="Immunoglobulins"/>
    <property type="match status" value="1"/>
</dbReference>
<evidence type="ECO:0000256" key="12">
    <source>
        <dbReference type="ARBA" id="ARBA00029587"/>
    </source>
</evidence>
<dbReference type="SUPFAM" id="SSF48726">
    <property type="entry name" value="Immunoglobulin"/>
    <property type="match status" value="1"/>
</dbReference>
<dbReference type="Ensembl" id="ENSCMMT00000025213.1">
    <property type="protein sequence ID" value="ENSCMMP00000023035.1"/>
    <property type="gene ID" value="ENSCMMG00000014402.1"/>
</dbReference>
<dbReference type="InterPro" id="IPR019566">
    <property type="entry name" value="MYP0_C"/>
</dbReference>
<dbReference type="AlphaFoldDB" id="A0A8C3CQR1"/>
<keyword evidence="11" id="KW-0393">Immunoglobulin domain</keyword>
<proteinExistence type="inferred from homology"/>
<dbReference type="Pfam" id="PF07686">
    <property type="entry name" value="V-set"/>
    <property type="match status" value="1"/>
</dbReference>
<reference evidence="17" key="1">
    <citation type="submission" date="2018-09" db="EMBL/GenBank/DDBJ databases">
        <title>Common duck and Muscovy duck high density SNP chip.</title>
        <authorList>
            <person name="Vignal A."/>
            <person name="Thebault N."/>
            <person name="Warren W.C."/>
        </authorList>
    </citation>
    <scope>NUCLEOTIDE SEQUENCE [LARGE SCALE GENOMIC DNA]</scope>
</reference>
<dbReference type="PRINTS" id="PR00213">
    <property type="entry name" value="MYELINP0"/>
</dbReference>
<dbReference type="InterPro" id="IPR007110">
    <property type="entry name" value="Ig-like_dom"/>
</dbReference>
<name>A0A8C3CQR1_CAIMO</name>
<keyword evidence="4" id="KW-1003">Cell membrane</keyword>
<dbReference type="PANTHER" id="PTHR13869">
    <property type="entry name" value="MYELIN P0 RELATED"/>
    <property type="match status" value="1"/>
</dbReference>
<evidence type="ECO:0000256" key="7">
    <source>
        <dbReference type="ARBA" id="ARBA00022989"/>
    </source>
</evidence>
<comment type="similarity">
    <text evidence="2">Belongs to the myelin P0 protein family.</text>
</comment>
<feature type="transmembrane region" description="Helical" evidence="15">
    <location>
        <begin position="220"/>
        <end position="241"/>
    </location>
</feature>
<keyword evidence="5 15" id="KW-0812">Transmembrane</keyword>
<dbReference type="PROSITE" id="PS50835">
    <property type="entry name" value="IG_LIKE"/>
    <property type="match status" value="1"/>
</dbReference>
<sequence>MSGTRGRRRRGRDPQRHPQFLVPAPKSPSVCLSPQRPSHGDREAWGHHGTGGDRRGHGWDMEGTREGTREGTQPLSPSPDPHQPRPSVCPHPVRASPPSPATFLPGRLRHGPRMRRHKGRSVPGPPPAACLPLLAQRRTKCPLCVPPPPLPACPAPRRPGCPAPIGPAGGTVRRRWLLNLGTRPPGTLRPRVPPALHAARSRPVTAAATMSQGAGDNRSLLVLAGLLAGLGLAPTSAIHVYTPREVYGTVGSHVTLSCSFWSSEWISEDISITWHFQAEGSRDSISIFHYAKGQPYIDDVGTFKERMEWVGNPRRKDGSIVIHNLDYTDNGTFTCDVKNPPDIVGKSSQVTLYVLEKVPTRYGVVLGSIIGGALLLVLLVVALVYLVRYCWLRRQAVLQRRLSAMEKGKLQRSAKDASKRSRQVSTAGGGGLNTRRGFGDFQLFGVLGSEKGATVTPPPPRRPPSSTPCWTTAAAPRRRARRKPREPRASPARTRNSG</sequence>
<dbReference type="InterPro" id="IPR013106">
    <property type="entry name" value="Ig_V-set"/>
</dbReference>
<keyword evidence="7 15" id="KW-1133">Transmembrane helix</keyword>
<keyword evidence="8 15" id="KW-0472">Membrane</keyword>
<evidence type="ECO:0000256" key="4">
    <source>
        <dbReference type="ARBA" id="ARBA00022475"/>
    </source>
</evidence>
<evidence type="ECO:0000256" key="14">
    <source>
        <dbReference type="SAM" id="MobiDB-lite"/>
    </source>
</evidence>
<dbReference type="InterPro" id="IPR003599">
    <property type="entry name" value="Ig_sub"/>
</dbReference>